<keyword evidence="5" id="KW-0963">Cytoplasm</keyword>
<dbReference type="GO" id="GO:0003746">
    <property type="term" value="F:translation elongation factor activity"/>
    <property type="evidence" value="ECO:0007669"/>
    <property type="project" value="UniProtKB-KW"/>
</dbReference>
<dbReference type="CDD" id="cd14275">
    <property type="entry name" value="UBA_EF-Ts"/>
    <property type="match status" value="1"/>
</dbReference>
<protein>
    <recommendedName>
        <fullName evidence="2 5">Elongation factor Ts</fullName>
        <shortName evidence="5">EF-Ts</shortName>
    </recommendedName>
</protein>
<accession>A0ABW0E431</accession>
<name>A0ABW0E431_9BACT</name>
<feature type="domain" description="Translation elongation factor EFTs/EF1B dimerisation" evidence="6">
    <location>
        <begin position="73"/>
        <end position="277"/>
    </location>
</feature>
<evidence type="ECO:0000256" key="2">
    <source>
        <dbReference type="ARBA" id="ARBA00016956"/>
    </source>
</evidence>
<comment type="similarity">
    <text evidence="1 5">Belongs to the EF-Ts family.</text>
</comment>
<evidence type="ECO:0000256" key="5">
    <source>
        <dbReference type="HAMAP-Rule" id="MF_00050"/>
    </source>
</evidence>
<dbReference type="EMBL" id="JBHSKT010000001">
    <property type="protein sequence ID" value="MFC5269087.1"/>
    <property type="molecule type" value="Genomic_DNA"/>
</dbReference>
<dbReference type="SUPFAM" id="SSF54713">
    <property type="entry name" value="Elongation factor Ts (EF-Ts), dimerisation domain"/>
    <property type="match status" value="2"/>
</dbReference>
<dbReference type="PROSITE" id="PS01126">
    <property type="entry name" value="EF_TS_1"/>
    <property type="match status" value="1"/>
</dbReference>
<keyword evidence="8" id="KW-1185">Reference proteome</keyword>
<organism evidence="7 8">
    <name type="scientific">Adhaeribacter terreus</name>
    <dbReference type="NCBI Taxonomy" id="529703"/>
    <lineage>
        <taxon>Bacteria</taxon>
        <taxon>Pseudomonadati</taxon>
        <taxon>Bacteroidota</taxon>
        <taxon>Cytophagia</taxon>
        <taxon>Cytophagales</taxon>
        <taxon>Hymenobacteraceae</taxon>
        <taxon>Adhaeribacter</taxon>
    </lineage>
</organism>
<dbReference type="PANTHER" id="PTHR11741">
    <property type="entry name" value="ELONGATION FACTOR TS"/>
    <property type="match status" value="1"/>
</dbReference>
<comment type="subcellular location">
    <subcellularLocation>
        <location evidence="5">Cytoplasm</location>
    </subcellularLocation>
</comment>
<dbReference type="RefSeq" id="WP_378015472.1">
    <property type="nucleotide sequence ID" value="NZ_JBHSKT010000001.1"/>
</dbReference>
<dbReference type="InterPro" id="IPR001816">
    <property type="entry name" value="Transl_elong_EFTs/EF1B"/>
</dbReference>
<dbReference type="Proteomes" id="UP001596161">
    <property type="component" value="Unassembled WGS sequence"/>
</dbReference>
<dbReference type="Gene3D" id="1.10.286.20">
    <property type="match status" value="1"/>
</dbReference>
<dbReference type="SUPFAM" id="SSF46934">
    <property type="entry name" value="UBA-like"/>
    <property type="match status" value="1"/>
</dbReference>
<dbReference type="InterPro" id="IPR018101">
    <property type="entry name" value="Transl_elong_Ts_CS"/>
</dbReference>
<evidence type="ECO:0000313" key="7">
    <source>
        <dbReference type="EMBL" id="MFC5269087.1"/>
    </source>
</evidence>
<gene>
    <name evidence="5 7" type="primary">tsf</name>
    <name evidence="7" type="ORF">ACFPIB_00610</name>
</gene>
<evidence type="ECO:0000256" key="3">
    <source>
        <dbReference type="ARBA" id="ARBA00022768"/>
    </source>
</evidence>
<keyword evidence="4 5" id="KW-0648">Protein biosynthesis</keyword>
<comment type="function">
    <text evidence="5">Associates with the EF-Tu.GDP complex and induces the exchange of GDP to GTP. It remains bound to the aminoacyl-tRNA.EF-Tu.GTP complex up to the GTP hydrolysis stage on the ribosome.</text>
</comment>
<dbReference type="HAMAP" id="MF_00050">
    <property type="entry name" value="EF_Ts"/>
    <property type="match status" value="1"/>
</dbReference>
<sequence length="277" mass="29503">MAITAQDVNKLRQVTGAGMMDCKKALTEANGDMEAAIDILRKQGQKIASKRADNATSEGIVLTQVNADGTTGKVVALACETEPVSKVEDFKNLAKAVLDAAVSSNAASKEELLATPQADGRSLQDHITDLMGKIGEKIDVVSYETVNADQVVAYNHSNGKLGVLVGLKNVNGTDVQEVGKDVAMQIAAMKPIAVDKDGVDAATIAREIEIGKEQARAEGKPEAMLEKIAEGKLNKFYKDSTLLNQEFVKDPSMTIAKLLDSKSKGLTVSEFKRIQIG</sequence>
<dbReference type="InterPro" id="IPR014039">
    <property type="entry name" value="Transl_elong_EFTs/EF1B_dimer"/>
</dbReference>
<evidence type="ECO:0000259" key="6">
    <source>
        <dbReference type="Pfam" id="PF00889"/>
    </source>
</evidence>
<dbReference type="InterPro" id="IPR009060">
    <property type="entry name" value="UBA-like_sf"/>
</dbReference>
<comment type="caution">
    <text evidence="5">Lacks conserved residue(s) required for the propagation of feature annotation.</text>
</comment>
<comment type="caution">
    <text evidence="7">The sequence shown here is derived from an EMBL/GenBank/DDBJ whole genome shotgun (WGS) entry which is preliminary data.</text>
</comment>
<dbReference type="Gene3D" id="3.30.479.20">
    <property type="entry name" value="Elongation factor Ts, dimerisation domain"/>
    <property type="match status" value="2"/>
</dbReference>
<dbReference type="Pfam" id="PF00889">
    <property type="entry name" value="EF_TS"/>
    <property type="match status" value="1"/>
</dbReference>
<reference evidence="8" key="1">
    <citation type="journal article" date="2019" name="Int. J. Syst. Evol. Microbiol.">
        <title>The Global Catalogue of Microorganisms (GCM) 10K type strain sequencing project: providing services to taxonomists for standard genome sequencing and annotation.</title>
        <authorList>
            <consortium name="The Broad Institute Genomics Platform"/>
            <consortium name="The Broad Institute Genome Sequencing Center for Infectious Disease"/>
            <person name="Wu L."/>
            <person name="Ma J."/>
        </authorList>
    </citation>
    <scope>NUCLEOTIDE SEQUENCE [LARGE SCALE GENOMIC DNA]</scope>
    <source>
        <strain evidence="8">KACC 12602</strain>
    </source>
</reference>
<dbReference type="Gene3D" id="1.10.8.10">
    <property type="entry name" value="DNA helicase RuvA subunit, C-terminal domain"/>
    <property type="match status" value="1"/>
</dbReference>
<dbReference type="PANTHER" id="PTHR11741:SF0">
    <property type="entry name" value="ELONGATION FACTOR TS, MITOCHONDRIAL"/>
    <property type="match status" value="1"/>
</dbReference>
<evidence type="ECO:0000256" key="4">
    <source>
        <dbReference type="ARBA" id="ARBA00022917"/>
    </source>
</evidence>
<evidence type="ECO:0000313" key="8">
    <source>
        <dbReference type="Proteomes" id="UP001596161"/>
    </source>
</evidence>
<proteinExistence type="inferred from homology"/>
<dbReference type="InterPro" id="IPR036402">
    <property type="entry name" value="EF-Ts_dimer_sf"/>
</dbReference>
<dbReference type="NCBIfam" id="TIGR00116">
    <property type="entry name" value="tsf"/>
    <property type="match status" value="1"/>
</dbReference>
<evidence type="ECO:0000256" key="1">
    <source>
        <dbReference type="ARBA" id="ARBA00005532"/>
    </source>
</evidence>
<keyword evidence="3 5" id="KW-0251">Elongation factor</keyword>